<keyword evidence="4 6" id="KW-1133">Transmembrane helix</keyword>
<dbReference type="EMBL" id="DTHB01000053">
    <property type="protein sequence ID" value="HGB15244.1"/>
    <property type="molecule type" value="Genomic_DNA"/>
</dbReference>
<gene>
    <name evidence="7" type="ORF">ENV62_08430</name>
</gene>
<organism evidence="7">
    <name type="scientific">Desulfobacca acetoxidans</name>
    <dbReference type="NCBI Taxonomy" id="60893"/>
    <lineage>
        <taxon>Bacteria</taxon>
        <taxon>Pseudomonadati</taxon>
        <taxon>Thermodesulfobacteriota</taxon>
        <taxon>Desulfobaccia</taxon>
        <taxon>Desulfobaccales</taxon>
        <taxon>Desulfobaccaceae</taxon>
        <taxon>Desulfobacca</taxon>
    </lineage>
</organism>
<dbReference type="PANTHER" id="PTHR39087">
    <property type="entry name" value="UPF0104 MEMBRANE PROTEIN MJ1595"/>
    <property type="match status" value="1"/>
</dbReference>
<feature type="transmembrane region" description="Helical" evidence="6">
    <location>
        <begin position="124"/>
        <end position="142"/>
    </location>
</feature>
<feature type="transmembrane region" description="Helical" evidence="6">
    <location>
        <begin position="39"/>
        <end position="62"/>
    </location>
</feature>
<dbReference type="AlphaFoldDB" id="A0A7C3SJQ7"/>
<dbReference type="PANTHER" id="PTHR39087:SF2">
    <property type="entry name" value="UPF0104 MEMBRANE PROTEIN MJ1595"/>
    <property type="match status" value="1"/>
</dbReference>
<evidence type="ECO:0000256" key="2">
    <source>
        <dbReference type="ARBA" id="ARBA00022475"/>
    </source>
</evidence>
<name>A0A7C3SJQ7_9BACT</name>
<evidence type="ECO:0000313" key="7">
    <source>
        <dbReference type="EMBL" id="HGB15244.1"/>
    </source>
</evidence>
<evidence type="ECO:0000256" key="4">
    <source>
        <dbReference type="ARBA" id="ARBA00022989"/>
    </source>
</evidence>
<keyword evidence="5 6" id="KW-0472">Membrane</keyword>
<dbReference type="Pfam" id="PF03706">
    <property type="entry name" value="LPG_synthase_TM"/>
    <property type="match status" value="1"/>
</dbReference>
<keyword evidence="2" id="KW-1003">Cell membrane</keyword>
<comment type="caution">
    <text evidence="7">The sequence shown here is derived from an EMBL/GenBank/DDBJ whole genome shotgun (WGS) entry which is preliminary data.</text>
</comment>
<feature type="transmembrane region" description="Helical" evidence="6">
    <location>
        <begin position="148"/>
        <end position="170"/>
    </location>
</feature>
<dbReference type="InterPro" id="IPR022791">
    <property type="entry name" value="L-PG_synthase/AglD"/>
</dbReference>
<sequence>MRRLNLLLLALATVLLVWLLWEIGWASLARHLRQVGWGWPILLLPYGVVSCLETLAWEFLLITKSTRSRLVLLFWLRLGGEALNQLTPTASLGGEPYKVVRLQAAGLSFDEATASVVIHKALKVLSLLLYIVLGLLATPLLLPEASAHLTALSLAAAALGLGILAFIVVAGQDPCLRILRLLERVEMCPGFLKEKEEELSRLDARLASFYRSYPGKSLLAFLLLFLAWICHGVEVYLIFFLLGHPIGWGEALCLDALTMIFTSLGFFIPAALGFQEGGNILLALGFHLGAPLGAAFSILRRVREAFWMGLGLMVAAWK</sequence>
<proteinExistence type="predicted"/>
<dbReference type="NCBIfam" id="TIGR00374">
    <property type="entry name" value="flippase-like domain"/>
    <property type="match status" value="1"/>
</dbReference>
<protein>
    <submittedName>
        <fullName evidence="7">Flippase-like domain-containing protein</fullName>
    </submittedName>
</protein>
<feature type="transmembrane region" description="Helical" evidence="6">
    <location>
        <begin position="280"/>
        <end position="299"/>
    </location>
</feature>
<accession>A0A7C3SJQ7</accession>
<keyword evidence="3 6" id="KW-0812">Transmembrane</keyword>
<evidence type="ECO:0000256" key="3">
    <source>
        <dbReference type="ARBA" id="ARBA00022692"/>
    </source>
</evidence>
<evidence type="ECO:0000256" key="5">
    <source>
        <dbReference type="ARBA" id="ARBA00023136"/>
    </source>
</evidence>
<comment type="subcellular location">
    <subcellularLocation>
        <location evidence="1">Cell membrane</location>
        <topology evidence="1">Multi-pass membrane protein</topology>
    </subcellularLocation>
</comment>
<feature type="transmembrane region" description="Helical" evidence="6">
    <location>
        <begin position="248"/>
        <end position="268"/>
    </location>
</feature>
<dbReference type="GO" id="GO:0005886">
    <property type="term" value="C:plasma membrane"/>
    <property type="evidence" value="ECO:0007669"/>
    <property type="project" value="UniProtKB-SubCell"/>
</dbReference>
<reference evidence="7" key="1">
    <citation type="journal article" date="2020" name="mSystems">
        <title>Genome- and Community-Level Interaction Insights into Carbon Utilization and Element Cycling Functions of Hydrothermarchaeota in Hydrothermal Sediment.</title>
        <authorList>
            <person name="Zhou Z."/>
            <person name="Liu Y."/>
            <person name="Xu W."/>
            <person name="Pan J."/>
            <person name="Luo Z.H."/>
            <person name="Li M."/>
        </authorList>
    </citation>
    <scope>NUCLEOTIDE SEQUENCE [LARGE SCALE GENOMIC DNA]</scope>
    <source>
        <strain evidence="7">SpSt-776</strain>
    </source>
</reference>
<evidence type="ECO:0000256" key="1">
    <source>
        <dbReference type="ARBA" id="ARBA00004651"/>
    </source>
</evidence>
<feature type="transmembrane region" description="Helical" evidence="6">
    <location>
        <begin position="218"/>
        <end position="242"/>
    </location>
</feature>
<evidence type="ECO:0000256" key="6">
    <source>
        <dbReference type="SAM" id="Phobius"/>
    </source>
</evidence>